<dbReference type="Gene3D" id="6.10.250.720">
    <property type="match status" value="1"/>
</dbReference>
<sequence length="828" mass="94674">MSNDIIRIPPYYYIHVQDRNANITRLVQGPLNFSKLDHEIIVTGKSPVPYIFLKPYHYCQINDPVVRDGDKKLVLEKHGQVKVKIGESEYRIHQDYPEPFPLFPGESLVKTDSIPVVPRGQSIKLEAVRDFTDEDGKKRMSGDQWIMYGPILYIPRVEVQVLQISSPYVIGANQAIKVKAKRQTKDYKNRAREAGEEWLIRERGPYVCGIDEEYCHFVHGQIIDQKSAILLKANQPFEDVYGKLRKAGEQWLVTNQDASVHIVDIHETFVETRYRIILRDDEFCYILNPVDDKGQNQLGKKILKTGPQSFFVQPGEEIAGGIQNVYILGEDEALLVRAEETHTEAEGKVRNAVDRWMIYGPCRYIPPVEVYIIEKRKSIPLDTNEGIYVRDNRNGSIRSVCGRTYMLQEHEELWPMPLDTTVEELLGFTGKKRDKTRLITYKCPFNSAVQVYDYKRKKSRVILGPDLVKLEPDEQFTVNYLSGGKPKKPGVIKTLHIGLGPDFFSDIFQVESSDHAILSLQLSYNWQFQFNREDMDSLVKIFNVKDFVGDACSAIASKVRGEVAGTNFEQFHKLSTRKIRQAIFGLDKEGKIQDKFEFLNNNLLITNVDIQKVEPVDAKTKQSLQKLVTLAIEITTKMQEAEAKKLADQNEQEAKARLQKRKIEDEALAEKERRELYNLQAECESIRTTGQAKAEAKALSLQLEIEGKAQVQIAELKAKARRILEHAKLRYEKEVALLDLDRTTRLKQLEIRKAETLGEIDSNKFKQYVECLGRDTLVELAKAGPELQAEILNSLGLKGYMIMDANNPINLFQSANGIMNTLPVNLPK</sequence>
<accession>A0A077ZYF4</accession>
<dbReference type="InterPro" id="IPR041136">
    <property type="entry name" value="Vault_4"/>
</dbReference>
<keyword evidence="8" id="KW-0175">Coiled coil</keyword>
<protein>
    <recommendedName>
        <fullName evidence="16">Major vault protein</fullName>
    </recommendedName>
</protein>
<feature type="repeat" description="MVP" evidence="7">
    <location>
        <begin position="172"/>
        <end position="224"/>
    </location>
</feature>
<dbReference type="PROSITE" id="PS51224">
    <property type="entry name" value="MVP"/>
    <property type="match status" value="4"/>
</dbReference>
<dbReference type="Gene3D" id="6.20.380.10">
    <property type="match status" value="1"/>
</dbReference>
<feature type="domain" description="Major vault protein repeat" evidence="9">
    <location>
        <begin position="221"/>
        <end position="254"/>
    </location>
</feature>
<feature type="domain" description="Major vault protein repeat" evidence="12">
    <location>
        <begin position="439"/>
        <end position="497"/>
    </location>
</feature>
<feature type="repeat" description="MVP" evidence="7">
    <location>
        <begin position="225"/>
        <end position="279"/>
    </location>
</feature>
<dbReference type="Gene3D" id="2.30.30.620">
    <property type="match status" value="1"/>
</dbReference>
<evidence type="ECO:0000256" key="8">
    <source>
        <dbReference type="SAM" id="Coils"/>
    </source>
</evidence>
<dbReference type="CDD" id="cd08825">
    <property type="entry name" value="MVP_shoulder"/>
    <property type="match status" value="1"/>
</dbReference>
<keyword evidence="4" id="KW-0677">Repeat</keyword>
<dbReference type="Pfam" id="PF17795">
    <property type="entry name" value="Vault_3"/>
    <property type="match status" value="1"/>
</dbReference>
<dbReference type="InterPro" id="IPR036013">
    <property type="entry name" value="Band_7/SPFH_dom_sf"/>
</dbReference>
<dbReference type="InterPro" id="IPR002499">
    <property type="entry name" value="Vault_N"/>
</dbReference>
<dbReference type="AlphaFoldDB" id="A0A077ZYF4"/>
<dbReference type="Pfam" id="PF17794">
    <property type="entry name" value="Vault_2"/>
    <property type="match status" value="1"/>
</dbReference>
<dbReference type="FunFam" id="2.30.30.570:FF:000001">
    <property type="entry name" value="major vault protein-like"/>
    <property type="match status" value="1"/>
</dbReference>
<feature type="domain" description="Major vault protein repeat" evidence="9">
    <location>
        <begin position="168"/>
        <end position="208"/>
    </location>
</feature>
<keyword evidence="15" id="KW-1185">Reference proteome</keyword>
<evidence type="ECO:0000256" key="1">
    <source>
        <dbReference type="ARBA" id="ARBA00004123"/>
    </source>
</evidence>
<dbReference type="PANTHER" id="PTHR14165">
    <property type="entry name" value="MAJOR VAULT PROTEIN"/>
    <property type="match status" value="1"/>
</dbReference>
<dbReference type="InterPro" id="IPR021870">
    <property type="entry name" value="MVP_shoulder"/>
</dbReference>
<dbReference type="InterPro" id="IPR043179">
    <property type="entry name" value="Vault_2_sf"/>
</dbReference>
<dbReference type="InterPro" id="IPR043023">
    <property type="entry name" value="MVP_rep_sf"/>
</dbReference>
<evidence type="ECO:0000259" key="12">
    <source>
        <dbReference type="Pfam" id="PF17795"/>
    </source>
</evidence>
<dbReference type="FunFam" id="2.30.30.550:FF:000001">
    <property type="entry name" value="major vault protein-like"/>
    <property type="match status" value="2"/>
</dbReference>
<proteinExistence type="predicted"/>
<evidence type="ECO:0000256" key="3">
    <source>
        <dbReference type="ARBA" id="ARBA00022490"/>
    </source>
</evidence>
<dbReference type="Gene3D" id="2.30.30.570">
    <property type="match status" value="2"/>
</dbReference>
<dbReference type="GO" id="GO:0005737">
    <property type="term" value="C:cytoplasm"/>
    <property type="evidence" value="ECO:0007669"/>
    <property type="project" value="UniProtKB-SubCell"/>
</dbReference>
<dbReference type="InterPro" id="IPR041134">
    <property type="entry name" value="Vault_2"/>
</dbReference>
<dbReference type="Gene3D" id="2.30.30.560">
    <property type="match status" value="2"/>
</dbReference>
<dbReference type="GO" id="GO:1990904">
    <property type="term" value="C:ribonucleoprotein complex"/>
    <property type="evidence" value="ECO:0007669"/>
    <property type="project" value="UniProtKB-UniRule"/>
</dbReference>
<evidence type="ECO:0008006" key="16">
    <source>
        <dbReference type="Google" id="ProtNLM"/>
    </source>
</evidence>
<gene>
    <name evidence="14" type="primary">Contig11019.g559</name>
    <name evidence="14" type="ORF">STYLEM_3950</name>
</gene>
<evidence type="ECO:0000259" key="10">
    <source>
        <dbReference type="Pfam" id="PF11978"/>
    </source>
</evidence>
<evidence type="ECO:0000256" key="2">
    <source>
        <dbReference type="ARBA" id="ARBA00004496"/>
    </source>
</evidence>
<feature type="domain" description="Major vault protein repeat" evidence="9">
    <location>
        <begin position="326"/>
        <end position="367"/>
    </location>
</feature>
<evidence type="ECO:0000256" key="6">
    <source>
        <dbReference type="ARBA" id="ARBA00023274"/>
    </source>
</evidence>
<feature type="domain" description="Major vault protein repeat" evidence="13">
    <location>
        <begin position="379"/>
        <end position="427"/>
    </location>
</feature>
<dbReference type="Gene3D" id="3.30.479.30">
    <property type="entry name" value="Band 7 domain"/>
    <property type="match status" value="1"/>
</dbReference>
<dbReference type="EMBL" id="CCKQ01003827">
    <property type="protein sequence ID" value="CDW74966.1"/>
    <property type="molecule type" value="Genomic_DNA"/>
</dbReference>
<dbReference type="InParanoid" id="A0A077ZYF4"/>
<evidence type="ECO:0000256" key="4">
    <source>
        <dbReference type="ARBA" id="ARBA00022737"/>
    </source>
</evidence>
<evidence type="ECO:0000256" key="7">
    <source>
        <dbReference type="PROSITE-ProRule" id="PRU00571"/>
    </source>
</evidence>
<dbReference type="FunFam" id="3.30.479.30:FF:000010">
    <property type="entry name" value="major vault protein-like"/>
    <property type="match status" value="1"/>
</dbReference>
<keyword evidence="3 7" id="KW-0963">Cytoplasm</keyword>
<evidence type="ECO:0000313" key="14">
    <source>
        <dbReference type="EMBL" id="CDW74966.1"/>
    </source>
</evidence>
<dbReference type="Pfam" id="PF11978">
    <property type="entry name" value="MVP_shoulder"/>
    <property type="match status" value="1"/>
</dbReference>
<feature type="domain" description="Major vault protein repeat" evidence="11">
    <location>
        <begin position="52"/>
        <end position="110"/>
    </location>
</feature>
<comment type="subcellular location">
    <subcellularLocation>
        <location evidence="2 7">Cytoplasm</location>
    </subcellularLocation>
    <subcellularLocation>
        <location evidence="1">Nucleus</location>
    </subcellularLocation>
</comment>
<dbReference type="Gene3D" id="2.30.30.550">
    <property type="entry name" value="Major Vault Protein repeat"/>
    <property type="match status" value="4"/>
</dbReference>
<dbReference type="OMA" id="VTYRAPH"/>
<evidence type="ECO:0000259" key="11">
    <source>
        <dbReference type="Pfam" id="PF17794"/>
    </source>
</evidence>
<feature type="domain" description="Major vault protein shoulder" evidence="10">
    <location>
        <begin position="500"/>
        <end position="617"/>
    </location>
</feature>
<evidence type="ECO:0000313" key="15">
    <source>
        <dbReference type="Proteomes" id="UP000039865"/>
    </source>
</evidence>
<dbReference type="InterPro" id="IPR039059">
    <property type="entry name" value="MVP"/>
</dbReference>
<organism evidence="14 15">
    <name type="scientific">Stylonychia lemnae</name>
    <name type="common">Ciliate</name>
    <dbReference type="NCBI Taxonomy" id="5949"/>
    <lineage>
        <taxon>Eukaryota</taxon>
        <taxon>Sar</taxon>
        <taxon>Alveolata</taxon>
        <taxon>Ciliophora</taxon>
        <taxon>Intramacronucleata</taxon>
        <taxon>Spirotrichea</taxon>
        <taxon>Stichotrichia</taxon>
        <taxon>Sporadotrichida</taxon>
        <taxon>Oxytrichidae</taxon>
        <taxon>Stylonychinae</taxon>
        <taxon>Stylonychia</taxon>
    </lineage>
</organism>
<evidence type="ECO:0000256" key="5">
    <source>
        <dbReference type="ARBA" id="ARBA00023242"/>
    </source>
</evidence>
<reference evidence="14 15" key="1">
    <citation type="submission" date="2014-06" db="EMBL/GenBank/DDBJ databases">
        <authorList>
            <person name="Swart Estienne"/>
        </authorList>
    </citation>
    <scope>NUCLEOTIDE SEQUENCE [LARGE SCALE GENOMIC DNA]</scope>
    <source>
        <strain evidence="14 15">130c</strain>
    </source>
</reference>
<dbReference type="InterPro" id="IPR041139">
    <property type="entry name" value="MVP_rep_dom"/>
</dbReference>
<feature type="repeat" description="MVP" evidence="7">
    <location>
        <begin position="119"/>
        <end position="171"/>
    </location>
</feature>
<dbReference type="Proteomes" id="UP000039865">
    <property type="component" value="Unassembled WGS sequence"/>
</dbReference>
<feature type="repeat" description="MVP" evidence="7">
    <location>
        <begin position="330"/>
        <end position="382"/>
    </location>
</feature>
<evidence type="ECO:0000259" key="13">
    <source>
        <dbReference type="Pfam" id="PF17796"/>
    </source>
</evidence>
<dbReference type="OrthoDB" id="6125719at2759"/>
<keyword evidence="5" id="KW-0539">Nucleus</keyword>
<keyword evidence="6 7" id="KW-0687">Ribonucleoprotein</keyword>
<evidence type="ECO:0000259" key="9">
    <source>
        <dbReference type="Pfam" id="PF01505"/>
    </source>
</evidence>
<dbReference type="PANTHER" id="PTHR14165:SF3">
    <property type="entry name" value="MAJOR VAULT PROTEIN"/>
    <property type="match status" value="1"/>
</dbReference>
<feature type="domain" description="Major vault protein repeat" evidence="9">
    <location>
        <begin position="116"/>
        <end position="156"/>
    </location>
</feature>
<dbReference type="Pfam" id="PF17796">
    <property type="entry name" value="Vault_4"/>
    <property type="match status" value="1"/>
</dbReference>
<name>A0A077ZYF4_STYLE</name>
<dbReference type="GO" id="GO:0005634">
    <property type="term" value="C:nucleus"/>
    <property type="evidence" value="ECO:0007669"/>
    <property type="project" value="UniProtKB-SubCell"/>
</dbReference>
<feature type="coiled-coil region" evidence="8">
    <location>
        <begin position="646"/>
        <end position="689"/>
    </location>
</feature>
<dbReference type="Pfam" id="PF01505">
    <property type="entry name" value="Vault"/>
    <property type="match status" value="4"/>
</dbReference>
<dbReference type="InterPro" id="IPR040989">
    <property type="entry name" value="Vault_3"/>
</dbReference>